<dbReference type="EMBL" id="MU277231">
    <property type="protein sequence ID" value="KAI0058898.1"/>
    <property type="molecule type" value="Genomic_DNA"/>
</dbReference>
<name>A0ACB8SSQ8_9AGAM</name>
<organism evidence="1 2">
    <name type="scientific">Artomyces pyxidatus</name>
    <dbReference type="NCBI Taxonomy" id="48021"/>
    <lineage>
        <taxon>Eukaryota</taxon>
        <taxon>Fungi</taxon>
        <taxon>Dikarya</taxon>
        <taxon>Basidiomycota</taxon>
        <taxon>Agaricomycotina</taxon>
        <taxon>Agaricomycetes</taxon>
        <taxon>Russulales</taxon>
        <taxon>Auriscalpiaceae</taxon>
        <taxon>Artomyces</taxon>
    </lineage>
</organism>
<proteinExistence type="predicted"/>
<reference evidence="1" key="1">
    <citation type="submission" date="2021-03" db="EMBL/GenBank/DDBJ databases">
        <authorList>
            <consortium name="DOE Joint Genome Institute"/>
            <person name="Ahrendt S."/>
            <person name="Looney B.P."/>
            <person name="Miyauchi S."/>
            <person name="Morin E."/>
            <person name="Drula E."/>
            <person name="Courty P.E."/>
            <person name="Chicoki N."/>
            <person name="Fauchery L."/>
            <person name="Kohler A."/>
            <person name="Kuo A."/>
            <person name="Labutti K."/>
            <person name="Pangilinan J."/>
            <person name="Lipzen A."/>
            <person name="Riley R."/>
            <person name="Andreopoulos W."/>
            <person name="He G."/>
            <person name="Johnson J."/>
            <person name="Barry K.W."/>
            <person name="Grigoriev I.V."/>
            <person name="Nagy L."/>
            <person name="Hibbett D."/>
            <person name="Henrissat B."/>
            <person name="Matheny P.B."/>
            <person name="Labbe J."/>
            <person name="Martin F."/>
        </authorList>
    </citation>
    <scope>NUCLEOTIDE SEQUENCE</scope>
    <source>
        <strain evidence="1">HHB10654</strain>
    </source>
</reference>
<evidence type="ECO:0000313" key="1">
    <source>
        <dbReference type="EMBL" id="KAI0058898.1"/>
    </source>
</evidence>
<reference evidence="1" key="2">
    <citation type="journal article" date="2022" name="New Phytol.">
        <title>Evolutionary transition to the ectomycorrhizal habit in the genomes of a hyperdiverse lineage of mushroom-forming fungi.</title>
        <authorList>
            <person name="Looney B."/>
            <person name="Miyauchi S."/>
            <person name="Morin E."/>
            <person name="Drula E."/>
            <person name="Courty P.E."/>
            <person name="Kohler A."/>
            <person name="Kuo A."/>
            <person name="LaButti K."/>
            <person name="Pangilinan J."/>
            <person name="Lipzen A."/>
            <person name="Riley R."/>
            <person name="Andreopoulos W."/>
            <person name="He G."/>
            <person name="Johnson J."/>
            <person name="Nolan M."/>
            <person name="Tritt A."/>
            <person name="Barry K.W."/>
            <person name="Grigoriev I.V."/>
            <person name="Nagy L.G."/>
            <person name="Hibbett D."/>
            <person name="Henrissat B."/>
            <person name="Matheny P.B."/>
            <person name="Labbe J."/>
            <person name="Martin F.M."/>
        </authorList>
    </citation>
    <scope>NUCLEOTIDE SEQUENCE</scope>
    <source>
        <strain evidence="1">HHB10654</strain>
    </source>
</reference>
<evidence type="ECO:0000313" key="2">
    <source>
        <dbReference type="Proteomes" id="UP000814140"/>
    </source>
</evidence>
<comment type="caution">
    <text evidence="1">The sequence shown here is derived from an EMBL/GenBank/DDBJ whole genome shotgun (WGS) entry which is preliminary data.</text>
</comment>
<gene>
    <name evidence="1" type="ORF">BV25DRAFT_1829653</name>
</gene>
<keyword evidence="2" id="KW-1185">Reference proteome</keyword>
<dbReference type="Proteomes" id="UP000814140">
    <property type="component" value="Unassembled WGS sequence"/>
</dbReference>
<sequence length="70" mass="7782">MVVFSADAGTFGLIVVPCTQFVWSSPKFSSRRLPPHTAFERTDMAQPICIFIRWDLARGILRPGSLELSG</sequence>
<accession>A0ACB8SSQ8</accession>
<protein>
    <submittedName>
        <fullName evidence="1">Uncharacterized protein</fullName>
    </submittedName>
</protein>